<accession>I5C8Z9</accession>
<dbReference type="Proteomes" id="UP000005551">
    <property type="component" value="Unassembled WGS sequence"/>
</dbReference>
<evidence type="ECO:0000313" key="2">
    <source>
        <dbReference type="Proteomes" id="UP000005551"/>
    </source>
</evidence>
<protein>
    <submittedName>
        <fullName evidence="1">Uncharacterized protein</fullName>
    </submittedName>
</protein>
<reference evidence="1 2" key="1">
    <citation type="submission" date="2012-05" db="EMBL/GenBank/DDBJ databases">
        <title>Genome sequence of Nitritalea halalkaliphila LW7.</title>
        <authorList>
            <person name="Jangir P.K."/>
            <person name="Singh A."/>
            <person name="Shivaji S."/>
            <person name="Sharma R."/>
        </authorList>
    </citation>
    <scope>NUCLEOTIDE SEQUENCE [LARGE SCALE GENOMIC DNA]</scope>
    <source>
        <strain evidence="1 2">LW7</strain>
    </source>
</reference>
<dbReference type="STRING" id="1189621.A3SI_04082"/>
<keyword evidence="2" id="KW-1185">Reference proteome</keyword>
<comment type="caution">
    <text evidence="1">The sequence shown here is derived from an EMBL/GenBank/DDBJ whole genome shotgun (WGS) entry which is preliminary data.</text>
</comment>
<organism evidence="1 2">
    <name type="scientific">Nitritalea halalkaliphila LW7</name>
    <dbReference type="NCBI Taxonomy" id="1189621"/>
    <lineage>
        <taxon>Bacteria</taxon>
        <taxon>Pseudomonadati</taxon>
        <taxon>Bacteroidota</taxon>
        <taxon>Cytophagia</taxon>
        <taxon>Cytophagales</taxon>
        <taxon>Cyclobacteriaceae</taxon>
        <taxon>Nitritalea</taxon>
    </lineage>
</organism>
<evidence type="ECO:0000313" key="1">
    <source>
        <dbReference type="EMBL" id="EIM78301.1"/>
    </source>
</evidence>
<proteinExistence type="predicted"/>
<sequence length="135" mass="15334">MGKVGDAFNEVNVGLRSRVKKAFWGLTLGVYFLLTLASCEERWDDPIPEGVSLARASLLSELTEDNHILFMWGNFQMCNGWRCIPSAEASPYDLLVKRPGMQNFARLVRRNANQPNWSSDGRRLIYSITAEFFGK</sequence>
<gene>
    <name evidence="1" type="ORF">A3SI_04082</name>
</gene>
<name>I5C8Z9_9BACT</name>
<dbReference type="EMBL" id="AJYA01000008">
    <property type="protein sequence ID" value="EIM78301.1"/>
    <property type="molecule type" value="Genomic_DNA"/>
</dbReference>
<dbReference type="AlphaFoldDB" id="I5C8Z9"/>